<dbReference type="AlphaFoldDB" id="A0A7V8EEP9"/>
<sequence>MAQLYSLLEPKAVPDEGIDRGDMLYARRRMVLFREDRLVLINEFGILPDAADVFLTACPVGCGQCVYKTSHFDPFDPKLTYYGDDQLPSDRVPLIIEHQYQEALGQQLATVDSTQRLGEYLPPSMLINLFEFLQWDVTFDIDGQDNLGAVPATRVGWANDKELGSIDVFSLRFTAPPVWARDEVFWSVLRMLRRTCDLHNKPVVLLSNRPMQLVRGGNTFTSVGWLVIESKVMPLLVNQHGHSLSTLLIELATFDPASSRMLADNNNTAMSVFWSLLKATSDASLPPAPSFRSLPDGWMVPSTW</sequence>
<gene>
    <name evidence="1" type="ORF">GN299_18195</name>
</gene>
<reference evidence="1 2" key="1">
    <citation type="submission" date="2019-12" db="EMBL/GenBank/DDBJ databases">
        <authorList>
            <person name="Woiski C."/>
        </authorList>
    </citation>
    <scope>NUCLEOTIDE SEQUENCE [LARGE SCALE GENOMIC DNA]</scope>
    <source>
        <strain evidence="1 2">BOE100</strain>
    </source>
</reference>
<protein>
    <submittedName>
        <fullName evidence="1">Uncharacterized protein</fullName>
    </submittedName>
</protein>
<evidence type="ECO:0000313" key="1">
    <source>
        <dbReference type="EMBL" id="KAF0253450.1"/>
    </source>
</evidence>
<accession>A0A7V8EEP9</accession>
<dbReference type="EMBL" id="WOWR01000025">
    <property type="protein sequence ID" value="KAF0253450.1"/>
    <property type="molecule type" value="Genomic_DNA"/>
</dbReference>
<evidence type="ECO:0000313" key="2">
    <source>
        <dbReference type="Proteomes" id="UP000442695"/>
    </source>
</evidence>
<comment type="caution">
    <text evidence="1">The sequence shown here is derived from an EMBL/GenBank/DDBJ whole genome shotgun (WGS) entry which is preliminary data.</text>
</comment>
<dbReference type="RefSeq" id="WP_156859303.1">
    <property type="nucleotide sequence ID" value="NZ_WOWR01000025.1"/>
</dbReference>
<name>A0A7V8EEP9_PSEPU</name>
<dbReference type="Proteomes" id="UP000442695">
    <property type="component" value="Unassembled WGS sequence"/>
</dbReference>
<proteinExistence type="predicted"/>
<organism evidence="1 2">
    <name type="scientific">Pseudomonas putida</name>
    <name type="common">Arthrobacter siderocapsulatus</name>
    <dbReference type="NCBI Taxonomy" id="303"/>
    <lineage>
        <taxon>Bacteria</taxon>
        <taxon>Pseudomonadati</taxon>
        <taxon>Pseudomonadota</taxon>
        <taxon>Gammaproteobacteria</taxon>
        <taxon>Pseudomonadales</taxon>
        <taxon>Pseudomonadaceae</taxon>
        <taxon>Pseudomonas</taxon>
    </lineage>
</organism>